<evidence type="ECO:0000256" key="2">
    <source>
        <dbReference type="ARBA" id="ARBA00023315"/>
    </source>
</evidence>
<evidence type="ECO:0000256" key="1">
    <source>
        <dbReference type="ARBA" id="ARBA00022679"/>
    </source>
</evidence>
<dbReference type="Gramene" id="rna-gnl|WGS:NBSK|LSAT_8X130860_mrna">
    <property type="protein sequence ID" value="cds-PLY89981.1"/>
    <property type="gene ID" value="gene-LSAT_8X130860"/>
</dbReference>
<dbReference type="Pfam" id="PF02458">
    <property type="entry name" value="Transferase"/>
    <property type="match status" value="1"/>
</dbReference>
<dbReference type="PANTHER" id="PTHR31625">
    <property type="match status" value="1"/>
</dbReference>
<dbReference type="GO" id="GO:0016747">
    <property type="term" value="F:acyltransferase activity, transferring groups other than amino-acyl groups"/>
    <property type="evidence" value="ECO:0007669"/>
    <property type="project" value="UniProtKB-ARBA"/>
</dbReference>
<evidence type="ECO:0000313" key="3">
    <source>
        <dbReference type="EMBL" id="KAJ0191105.1"/>
    </source>
</evidence>
<dbReference type="InterPro" id="IPR023213">
    <property type="entry name" value="CAT-like_dom_sf"/>
</dbReference>
<sequence length="457" mass="51491">MEESLQMASSPIITMLEQFHVSPPPATIGDRSLPLTFFDIVWLPYPPVNHLYFYEFPLSKTKFMEKIVTTLKNSLSTTLQHFFPFAGNLIIYPTCTRNPEIRYVEGDAVVVTIAESTLDFNDLVGNHPRDCDKFYPLVPLLGQATKVSDYVKIPVFSIQVTLFPNCGFSIGITNHHSLGDASTRFCFLKAWTSIARTGSDESFLVNGTLPFYDRVVKHPELDELYIKQAKVETFCDGYQPPCLSGPSDKVRVTLVLTRAMINQMKKWVLTHHPTLQYVSSFTVACGYVWSCFAKLRNDGLQVFGLAIDCRTRLVPPIPATYFGNCAAPCMAMAKAHLLTEKEGFATAVRLLGESLYKMLNDEEGIMKDAKTWFKFSFEGKPTTITGVAGTPRLEFYDMDFGWGKPRKYETISIDYSETISMNTTNESNQDLEIGVCLSRSEMEAFIGIFNGELENYM</sequence>
<reference evidence="3 4" key="1">
    <citation type="journal article" date="2017" name="Nat. Commun.">
        <title>Genome assembly with in vitro proximity ligation data and whole-genome triplication in lettuce.</title>
        <authorList>
            <person name="Reyes-Chin-Wo S."/>
            <person name="Wang Z."/>
            <person name="Yang X."/>
            <person name="Kozik A."/>
            <person name="Arikit S."/>
            <person name="Song C."/>
            <person name="Xia L."/>
            <person name="Froenicke L."/>
            <person name="Lavelle D.O."/>
            <person name="Truco M.J."/>
            <person name="Xia R."/>
            <person name="Zhu S."/>
            <person name="Xu C."/>
            <person name="Xu H."/>
            <person name="Xu X."/>
            <person name="Cox K."/>
            <person name="Korf I."/>
            <person name="Meyers B.C."/>
            <person name="Michelmore R.W."/>
        </authorList>
    </citation>
    <scope>NUCLEOTIDE SEQUENCE [LARGE SCALE GENOMIC DNA]</scope>
    <source>
        <strain evidence="4">cv. Salinas</strain>
        <tissue evidence="3">Seedlings</tissue>
    </source>
</reference>
<proteinExistence type="predicted"/>
<dbReference type="Proteomes" id="UP000235145">
    <property type="component" value="Unassembled WGS sequence"/>
</dbReference>
<dbReference type="InterPro" id="IPR051504">
    <property type="entry name" value="Plant_metabolite_acyltrans"/>
</dbReference>
<gene>
    <name evidence="3" type="ORF">LSAT_V11C800441890</name>
</gene>
<keyword evidence="2" id="KW-0012">Acyltransferase</keyword>
<accession>A0A9R1UP43</accession>
<dbReference type="AlphaFoldDB" id="A0A9R1UP43"/>
<dbReference type="SUPFAM" id="SSF52777">
    <property type="entry name" value="CoA-dependent acyltransferases"/>
    <property type="match status" value="1"/>
</dbReference>
<keyword evidence="4" id="KW-1185">Reference proteome</keyword>
<evidence type="ECO:0000313" key="4">
    <source>
        <dbReference type="Proteomes" id="UP000235145"/>
    </source>
</evidence>
<dbReference type="EMBL" id="NBSK02000008">
    <property type="protein sequence ID" value="KAJ0191105.1"/>
    <property type="molecule type" value="Genomic_DNA"/>
</dbReference>
<name>A0A9R1UP43_LACSA</name>
<protein>
    <submittedName>
        <fullName evidence="3">Uncharacterized protein</fullName>
    </submittedName>
</protein>
<dbReference type="Gene3D" id="3.30.559.10">
    <property type="entry name" value="Chloramphenicol acetyltransferase-like domain"/>
    <property type="match status" value="2"/>
</dbReference>
<comment type="caution">
    <text evidence="3">The sequence shown here is derived from an EMBL/GenBank/DDBJ whole genome shotgun (WGS) entry which is preliminary data.</text>
</comment>
<organism evidence="3 4">
    <name type="scientific">Lactuca sativa</name>
    <name type="common">Garden lettuce</name>
    <dbReference type="NCBI Taxonomy" id="4236"/>
    <lineage>
        <taxon>Eukaryota</taxon>
        <taxon>Viridiplantae</taxon>
        <taxon>Streptophyta</taxon>
        <taxon>Embryophyta</taxon>
        <taxon>Tracheophyta</taxon>
        <taxon>Spermatophyta</taxon>
        <taxon>Magnoliopsida</taxon>
        <taxon>eudicotyledons</taxon>
        <taxon>Gunneridae</taxon>
        <taxon>Pentapetalae</taxon>
        <taxon>asterids</taxon>
        <taxon>campanulids</taxon>
        <taxon>Asterales</taxon>
        <taxon>Asteraceae</taxon>
        <taxon>Cichorioideae</taxon>
        <taxon>Cichorieae</taxon>
        <taxon>Lactucinae</taxon>
        <taxon>Lactuca</taxon>
    </lineage>
</organism>
<dbReference type="OrthoDB" id="1862401at2759"/>
<keyword evidence="1" id="KW-0808">Transferase</keyword>